<comment type="caution">
    <text evidence="2">The sequence shown here is derived from an EMBL/GenBank/DDBJ whole genome shotgun (WGS) entry which is preliminary data.</text>
</comment>
<evidence type="ECO:0000256" key="1">
    <source>
        <dbReference type="SAM" id="MobiDB-lite"/>
    </source>
</evidence>
<protein>
    <submittedName>
        <fullName evidence="2">Uncharacterized protein</fullName>
    </submittedName>
</protein>
<gene>
    <name evidence="2" type="ORF">HJG59_010723</name>
</gene>
<keyword evidence="3" id="KW-1185">Reference proteome</keyword>
<dbReference type="AlphaFoldDB" id="A0A7J8IA39"/>
<organism evidence="2 3">
    <name type="scientific">Molossus molossus</name>
    <name type="common">Pallas' mastiff bat</name>
    <name type="synonym">Vespertilio molossus</name>
    <dbReference type="NCBI Taxonomy" id="27622"/>
    <lineage>
        <taxon>Eukaryota</taxon>
        <taxon>Metazoa</taxon>
        <taxon>Chordata</taxon>
        <taxon>Craniata</taxon>
        <taxon>Vertebrata</taxon>
        <taxon>Euteleostomi</taxon>
        <taxon>Mammalia</taxon>
        <taxon>Eutheria</taxon>
        <taxon>Laurasiatheria</taxon>
        <taxon>Chiroptera</taxon>
        <taxon>Yangochiroptera</taxon>
        <taxon>Molossidae</taxon>
        <taxon>Molossus</taxon>
    </lineage>
</organism>
<sequence>MAGGVQPRGTFRWRPQETAAPGTRVGVPGTGLSVPGTRVGVPGTRLSVPGTRVDVPGTGLGVPGTRVGVPGTGLGVPETRVDVPGTGLGVPGTRVGVPGTGLSVPGTRVGVPAEFQANCSQAQPQKRSLPPKRRVMLGWLALQQTEVFYPSSAAAHLSVPEGFKSQGFSL</sequence>
<reference evidence="2 3" key="1">
    <citation type="journal article" date="2020" name="Nature">
        <title>Six reference-quality genomes reveal evolution of bat adaptations.</title>
        <authorList>
            <person name="Jebb D."/>
            <person name="Huang Z."/>
            <person name="Pippel M."/>
            <person name="Hughes G.M."/>
            <person name="Lavrichenko K."/>
            <person name="Devanna P."/>
            <person name="Winkler S."/>
            <person name="Jermiin L.S."/>
            <person name="Skirmuntt E.C."/>
            <person name="Katzourakis A."/>
            <person name="Burkitt-Gray L."/>
            <person name="Ray D.A."/>
            <person name="Sullivan K.A.M."/>
            <person name="Roscito J.G."/>
            <person name="Kirilenko B.M."/>
            <person name="Davalos L.M."/>
            <person name="Corthals A.P."/>
            <person name="Power M.L."/>
            <person name="Jones G."/>
            <person name="Ransome R.D."/>
            <person name="Dechmann D.K.N."/>
            <person name="Locatelli A.G."/>
            <person name="Puechmaille S.J."/>
            <person name="Fedrigo O."/>
            <person name="Jarvis E.D."/>
            <person name="Hiller M."/>
            <person name="Vernes S.C."/>
            <person name="Myers E.W."/>
            <person name="Teeling E.C."/>
        </authorList>
    </citation>
    <scope>NUCLEOTIDE SEQUENCE [LARGE SCALE GENOMIC DNA]</scope>
    <source>
        <strain evidence="2">MMolMol1</strain>
        <tissue evidence="2">Muscle</tissue>
    </source>
</reference>
<dbReference type="Proteomes" id="UP000550707">
    <property type="component" value="Unassembled WGS sequence"/>
</dbReference>
<accession>A0A7J8IA39</accession>
<feature type="region of interest" description="Disordered" evidence="1">
    <location>
        <begin position="1"/>
        <end position="32"/>
    </location>
</feature>
<name>A0A7J8IA39_MOLMO</name>
<proteinExistence type="predicted"/>
<dbReference type="EMBL" id="JACASF010000004">
    <property type="protein sequence ID" value="KAF6480939.1"/>
    <property type="molecule type" value="Genomic_DNA"/>
</dbReference>
<evidence type="ECO:0000313" key="2">
    <source>
        <dbReference type="EMBL" id="KAF6480939.1"/>
    </source>
</evidence>
<dbReference type="InParanoid" id="A0A7J8IA39"/>
<evidence type="ECO:0000313" key="3">
    <source>
        <dbReference type="Proteomes" id="UP000550707"/>
    </source>
</evidence>